<gene>
    <name evidence="3" type="ORF">DEJ48_10415</name>
</gene>
<evidence type="ECO:0000259" key="2">
    <source>
        <dbReference type="Pfam" id="PF19631"/>
    </source>
</evidence>
<feature type="domain" description="Trypsin-co-occurring" evidence="2">
    <location>
        <begin position="5"/>
        <end position="85"/>
    </location>
</feature>
<evidence type="ECO:0000313" key="4">
    <source>
        <dbReference type="Proteomes" id="UP000322927"/>
    </source>
</evidence>
<protein>
    <recommendedName>
        <fullName evidence="2">Trypsin-co-occurring domain-containing protein</fullName>
    </recommendedName>
</protein>
<organism evidence="3 4">
    <name type="scientific">Streptomyces venezuelae</name>
    <dbReference type="NCBI Taxonomy" id="54571"/>
    <lineage>
        <taxon>Bacteria</taxon>
        <taxon>Bacillati</taxon>
        <taxon>Actinomycetota</taxon>
        <taxon>Actinomycetes</taxon>
        <taxon>Kitasatosporales</taxon>
        <taxon>Streptomycetaceae</taxon>
        <taxon>Streptomyces</taxon>
    </lineage>
</organism>
<dbReference type="Pfam" id="PF19631">
    <property type="entry name" value="Trypco2"/>
    <property type="match status" value="1"/>
</dbReference>
<feature type="region of interest" description="Disordered" evidence="1">
    <location>
        <begin position="87"/>
        <end position="112"/>
    </location>
</feature>
<dbReference type="RefSeq" id="WP_150215873.1">
    <property type="nucleotide sequence ID" value="NZ_CP029192.1"/>
</dbReference>
<name>A0A5P2BTY0_STRVZ</name>
<dbReference type="InterPro" id="IPR045608">
    <property type="entry name" value="Trypco2"/>
</dbReference>
<dbReference type="EMBL" id="CP029192">
    <property type="protein sequence ID" value="QES33743.1"/>
    <property type="molecule type" value="Genomic_DNA"/>
</dbReference>
<accession>A0A5P2BTY0</accession>
<dbReference type="Proteomes" id="UP000322927">
    <property type="component" value="Chromosome"/>
</dbReference>
<evidence type="ECO:0000313" key="3">
    <source>
        <dbReference type="EMBL" id="QES33743.1"/>
    </source>
</evidence>
<evidence type="ECO:0000256" key="1">
    <source>
        <dbReference type="SAM" id="MobiDB-lite"/>
    </source>
</evidence>
<sequence length="112" mass="11638">MSEPIGVGEAVQALRDELLEAAAAGAGSNVQFEVGPIELEFAVTLTREATAKVGLGRVLGTVVSAGASGRLTKEDVHHVKLVLTPRDQTGNPLLISNEHPPETGSLEPSFGR</sequence>
<proteinExistence type="predicted"/>
<reference evidence="3 4" key="1">
    <citation type="submission" date="2018-05" db="EMBL/GenBank/DDBJ databases">
        <title>Streptomyces venezuelae.</title>
        <authorList>
            <person name="Kim W."/>
            <person name="Lee N."/>
            <person name="Cho B.-K."/>
        </authorList>
    </citation>
    <scope>NUCLEOTIDE SEQUENCE [LARGE SCALE GENOMIC DNA]</scope>
    <source>
        <strain evidence="3 4">ATCC 14584</strain>
    </source>
</reference>
<dbReference type="OrthoDB" id="3696289at2"/>
<dbReference type="AlphaFoldDB" id="A0A5P2BTY0"/>